<keyword evidence="9" id="KW-0175">Coiled coil</keyword>
<dbReference type="EMBL" id="JAQNDM010000002">
    <property type="protein sequence ID" value="MDC0712410.1"/>
    <property type="molecule type" value="Genomic_DNA"/>
</dbReference>
<dbReference type="Pfam" id="PF00069">
    <property type="entry name" value="Pkinase"/>
    <property type="match status" value="1"/>
</dbReference>
<dbReference type="CDD" id="cd14014">
    <property type="entry name" value="STKc_PknB_like"/>
    <property type="match status" value="1"/>
</dbReference>
<comment type="caution">
    <text evidence="11">The sequence shown here is derived from an EMBL/GenBank/DDBJ whole genome shotgun (WGS) entry which is preliminary data.</text>
</comment>
<keyword evidence="12" id="KW-1185">Reference proteome</keyword>
<dbReference type="PANTHER" id="PTHR43671">
    <property type="entry name" value="SERINE/THREONINE-PROTEIN KINASE NEK"/>
    <property type="match status" value="1"/>
</dbReference>
<protein>
    <recommendedName>
        <fullName evidence="1">non-specific serine/threonine protein kinase</fullName>
        <ecNumber evidence="1">2.7.11.1</ecNumber>
    </recommendedName>
</protein>
<dbReference type="InterPro" id="IPR050660">
    <property type="entry name" value="NEK_Ser/Thr_kinase"/>
</dbReference>
<keyword evidence="5 11" id="KW-0418">Kinase</keyword>
<dbReference type="SUPFAM" id="SSF56112">
    <property type="entry name" value="Protein kinase-like (PK-like)"/>
    <property type="match status" value="1"/>
</dbReference>
<dbReference type="InterPro" id="IPR000719">
    <property type="entry name" value="Prot_kinase_dom"/>
</dbReference>
<gene>
    <name evidence="11" type="ORF">POL68_28365</name>
</gene>
<feature type="coiled-coil region" evidence="9">
    <location>
        <begin position="329"/>
        <end position="356"/>
    </location>
</feature>
<evidence type="ECO:0000256" key="7">
    <source>
        <dbReference type="ARBA" id="ARBA00047899"/>
    </source>
</evidence>
<evidence type="ECO:0000259" key="10">
    <source>
        <dbReference type="PROSITE" id="PS50011"/>
    </source>
</evidence>
<evidence type="ECO:0000256" key="8">
    <source>
        <dbReference type="ARBA" id="ARBA00048679"/>
    </source>
</evidence>
<dbReference type="InterPro" id="IPR011009">
    <property type="entry name" value="Kinase-like_dom_sf"/>
</dbReference>
<dbReference type="GO" id="GO:0016491">
    <property type="term" value="F:oxidoreductase activity"/>
    <property type="evidence" value="ECO:0007669"/>
    <property type="project" value="UniProtKB-KW"/>
</dbReference>
<reference evidence="11 12" key="1">
    <citation type="submission" date="2022-11" db="EMBL/GenBank/DDBJ databases">
        <title>Minimal conservation of predation-associated metabolite biosynthetic gene clusters underscores biosynthetic potential of Myxococcota including descriptions for ten novel species: Archangium lansinium sp. nov., Myxococcus landrumus sp. nov., Nannocystis bai.</title>
        <authorList>
            <person name="Ahearne A."/>
            <person name="Stevens C."/>
            <person name="Dowd S."/>
        </authorList>
    </citation>
    <scope>NUCLEOTIDE SEQUENCE [LARGE SCALE GENOMIC DNA]</scope>
    <source>
        <strain evidence="11 12">NCWAL01</strain>
    </source>
</reference>
<keyword evidence="6" id="KW-0067">ATP-binding</keyword>
<comment type="catalytic activity">
    <reaction evidence="7">
        <text>L-threonyl-[protein] + ATP = O-phospho-L-threonyl-[protein] + ADP + H(+)</text>
        <dbReference type="Rhea" id="RHEA:46608"/>
        <dbReference type="Rhea" id="RHEA-COMP:11060"/>
        <dbReference type="Rhea" id="RHEA-COMP:11605"/>
        <dbReference type="ChEBI" id="CHEBI:15378"/>
        <dbReference type="ChEBI" id="CHEBI:30013"/>
        <dbReference type="ChEBI" id="CHEBI:30616"/>
        <dbReference type="ChEBI" id="CHEBI:61977"/>
        <dbReference type="ChEBI" id="CHEBI:456216"/>
        <dbReference type="EC" id="2.7.11.1"/>
    </reaction>
</comment>
<keyword evidence="4" id="KW-0547">Nucleotide-binding</keyword>
<evidence type="ECO:0000256" key="9">
    <source>
        <dbReference type="SAM" id="Coils"/>
    </source>
</evidence>
<dbReference type="InterPro" id="IPR008266">
    <property type="entry name" value="Tyr_kinase_AS"/>
</dbReference>
<dbReference type="PANTHER" id="PTHR43671:SF98">
    <property type="entry name" value="SERINE_THREONINE-PROTEIN KINASE NEK11"/>
    <property type="match status" value="1"/>
</dbReference>
<organism evidence="11 12">
    <name type="scientific">Stigmatella ashevillensis</name>
    <dbReference type="NCBI Taxonomy" id="2995309"/>
    <lineage>
        <taxon>Bacteria</taxon>
        <taxon>Pseudomonadati</taxon>
        <taxon>Myxococcota</taxon>
        <taxon>Myxococcia</taxon>
        <taxon>Myxococcales</taxon>
        <taxon>Cystobacterineae</taxon>
        <taxon>Archangiaceae</taxon>
        <taxon>Stigmatella</taxon>
    </lineage>
</organism>
<keyword evidence="11" id="KW-0560">Oxidoreductase</keyword>
<evidence type="ECO:0000256" key="5">
    <source>
        <dbReference type="ARBA" id="ARBA00022777"/>
    </source>
</evidence>
<name>A0ABT5DFF6_9BACT</name>
<evidence type="ECO:0000256" key="4">
    <source>
        <dbReference type="ARBA" id="ARBA00022741"/>
    </source>
</evidence>
<evidence type="ECO:0000313" key="12">
    <source>
        <dbReference type="Proteomes" id="UP001221838"/>
    </source>
</evidence>
<proteinExistence type="predicted"/>
<accession>A0ABT5DFF6</accession>
<dbReference type="RefSeq" id="WP_272142525.1">
    <property type="nucleotide sequence ID" value="NZ_JAQNDM010000002.1"/>
</dbReference>
<comment type="catalytic activity">
    <reaction evidence="8">
        <text>L-seryl-[protein] + ATP = O-phospho-L-seryl-[protein] + ADP + H(+)</text>
        <dbReference type="Rhea" id="RHEA:17989"/>
        <dbReference type="Rhea" id="RHEA-COMP:9863"/>
        <dbReference type="Rhea" id="RHEA-COMP:11604"/>
        <dbReference type="ChEBI" id="CHEBI:15378"/>
        <dbReference type="ChEBI" id="CHEBI:29999"/>
        <dbReference type="ChEBI" id="CHEBI:30616"/>
        <dbReference type="ChEBI" id="CHEBI:83421"/>
        <dbReference type="ChEBI" id="CHEBI:456216"/>
        <dbReference type="EC" id="2.7.11.1"/>
    </reaction>
</comment>
<dbReference type="GO" id="GO:0016301">
    <property type="term" value="F:kinase activity"/>
    <property type="evidence" value="ECO:0007669"/>
    <property type="project" value="UniProtKB-KW"/>
</dbReference>
<evidence type="ECO:0000256" key="3">
    <source>
        <dbReference type="ARBA" id="ARBA00022679"/>
    </source>
</evidence>
<feature type="domain" description="Protein kinase" evidence="10">
    <location>
        <begin position="20"/>
        <end position="291"/>
    </location>
</feature>
<evidence type="ECO:0000256" key="1">
    <source>
        <dbReference type="ARBA" id="ARBA00012513"/>
    </source>
</evidence>
<sequence>MTADALHPDHLQPGQCVGSWRILETLGSGGFGRTFKVESEGALFSLKMALRPASEDKEVEGRAAHEAATLMANTSHPNLLRLYALGRWPHPSTGYLYFVTEYVEGENFNDWRARTRPTAAQLVDIFLAVVLAVVELHRRKLLHRDLTGANIVIRKGDNKPFFIDLGSVWLPGSSTLTEKLPPSMAHALPPECVTFLRRSAEEEGEHFDAGVAGDLYQLGVLMFEALTEHHPFDPKKLPAAELLVAIETLVPRPPHYINPDVPEPLSRIVMRLLEKRPEDRYETAAALHQALWDAAKERKNSAWKVPLALPESGPAPLTQEEVEKRKVLQQESERRAQKARQEEAEALSDRQALEKIYTAAQEFEVQLQSLDDAHARRKKRRWKMAAGVGVVLLSLSFFAAWRMSLSPTPASNAESEKGSSLVSTLNNSRSLKAVAAWLCVTFSVGCPAAQVRPLPEDCPQEAVQSMVEMNLRKTDYRVIIDINQPGKNTQEGIYHEGKIISRVVKYARTGPLPDGTLLYGQLWTEGLLKYREEAVYGRYTEALLPDGRRIPICFVLGDLSGLTIKNPGSKPGQARLPREWSVLAVDYWP</sequence>
<dbReference type="Proteomes" id="UP001221838">
    <property type="component" value="Unassembled WGS sequence"/>
</dbReference>
<keyword evidence="3" id="KW-0808">Transferase</keyword>
<evidence type="ECO:0000313" key="11">
    <source>
        <dbReference type="EMBL" id="MDC0712410.1"/>
    </source>
</evidence>
<keyword evidence="2" id="KW-0723">Serine/threonine-protein kinase</keyword>
<dbReference type="Gene3D" id="1.10.510.10">
    <property type="entry name" value="Transferase(Phosphotransferase) domain 1"/>
    <property type="match status" value="1"/>
</dbReference>
<dbReference type="EC" id="2.7.11.1" evidence="1"/>
<dbReference type="PROSITE" id="PS00109">
    <property type="entry name" value="PROTEIN_KINASE_TYR"/>
    <property type="match status" value="1"/>
</dbReference>
<dbReference type="PROSITE" id="PS50011">
    <property type="entry name" value="PROTEIN_KINASE_DOM"/>
    <property type="match status" value="1"/>
</dbReference>
<evidence type="ECO:0000256" key="6">
    <source>
        <dbReference type="ARBA" id="ARBA00022840"/>
    </source>
</evidence>
<evidence type="ECO:0000256" key="2">
    <source>
        <dbReference type="ARBA" id="ARBA00022527"/>
    </source>
</evidence>
<dbReference type="Gene3D" id="3.30.200.20">
    <property type="entry name" value="Phosphorylase Kinase, domain 1"/>
    <property type="match status" value="1"/>
</dbReference>